<keyword evidence="1" id="KW-0808">Transferase</keyword>
<evidence type="ECO:0000313" key="2">
    <source>
        <dbReference type="Proteomes" id="UP001380953"/>
    </source>
</evidence>
<proteinExistence type="predicted"/>
<comment type="caution">
    <text evidence="1">The sequence shown here is derived from an EMBL/GenBank/DDBJ whole genome shotgun (WGS) entry which is preliminary data.</text>
</comment>
<sequence length="327" mass="36842">MGYTLQGWIGSANVLRTLGLRFETAQVVALSDDLALIPLDDELQKEINGGAASLIEPWDVLTEQIESAGRRLSMHGIVAYVEADYFGGTGDQSCIVWEKGTERLRETRADKAINCALKLLGVTVSADAADEFDTIRLGRHRSVERWTQDARHRLQALQIRDVRANQERLAEAVDYFWSRWGDESTLNFYRDCIERSCDTDADLPRFYLLTDGEKGAIAGGYALLRSDLNSRQDLCPWLACLYVEPDWRSLRLGSLLLDHAAREASAKGYDGLYLCTDLDGYYERYGWTHIGKGYGIDGEETKIYHLALSTADRNRESAVIENNRSRV</sequence>
<keyword evidence="1" id="KW-0012">Acyltransferase</keyword>
<protein>
    <submittedName>
        <fullName evidence="1">GNAT family N-acetyltransferase</fullName>
        <ecNumber evidence="1">2.3.1.-</ecNumber>
    </submittedName>
</protein>
<organism evidence="1 2">
    <name type="scientific">Saccharibacillus sacchari</name>
    <dbReference type="NCBI Taxonomy" id="456493"/>
    <lineage>
        <taxon>Bacteria</taxon>
        <taxon>Bacillati</taxon>
        <taxon>Bacillota</taxon>
        <taxon>Bacilli</taxon>
        <taxon>Bacillales</taxon>
        <taxon>Paenibacillaceae</taxon>
        <taxon>Saccharibacillus</taxon>
    </lineage>
</organism>
<gene>
    <name evidence="1" type="ORF">WKI47_08680</name>
</gene>
<evidence type="ECO:0000313" key="1">
    <source>
        <dbReference type="EMBL" id="MEJ8303970.1"/>
    </source>
</evidence>
<dbReference type="EMBL" id="JBBKAR010000031">
    <property type="protein sequence ID" value="MEJ8303970.1"/>
    <property type="molecule type" value="Genomic_DNA"/>
</dbReference>
<accession>A0ACC6PAL8</accession>
<dbReference type="Proteomes" id="UP001380953">
    <property type="component" value="Unassembled WGS sequence"/>
</dbReference>
<reference evidence="1" key="1">
    <citation type="submission" date="2024-03" db="EMBL/GenBank/DDBJ databases">
        <title>Whole genome sequecning of epiphytes from Marcgravia umbellata leaves.</title>
        <authorList>
            <person name="Kumar G."/>
            <person name="Savka M.A."/>
        </authorList>
    </citation>
    <scope>NUCLEOTIDE SEQUENCE</scope>
    <source>
        <strain evidence="1">RIT_BL5</strain>
    </source>
</reference>
<dbReference type="EC" id="2.3.1.-" evidence="1"/>
<keyword evidence="2" id="KW-1185">Reference proteome</keyword>
<name>A0ACC6PAL8_9BACL</name>